<dbReference type="InterPro" id="IPR029472">
    <property type="entry name" value="Copia-like_N"/>
</dbReference>
<evidence type="ECO:0000256" key="3">
    <source>
        <dbReference type="ARBA" id="ARBA00022676"/>
    </source>
</evidence>
<evidence type="ECO:0000256" key="2">
    <source>
        <dbReference type="ARBA" id="ARBA00012708"/>
    </source>
</evidence>
<reference evidence="11 12" key="1">
    <citation type="submission" date="2020-12" db="EMBL/GenBank/DDBJ databases">
        <title>Concerted genomic and epigenomic changes stabilize Arabidopsis allopolyploids.</title>
        <authorList>
            <person name="Chen Z."/>
        </authorList>
    </citation>
    <scope>NUCLEOTIDE SEQUENCE [LARGE SCALE GENOMIC DNA]</scope>
    <source>
        <strain evidence="11">Allo738</strain>
        <tissue evidence="11">Leaf</tissue>
    </source>
</reference>
<feature type="compositionally biased region" description="Polar residues" evidence="8">
    <location>
        <begin position="1099"/>
        <end position="1110"/>
    </location>
</feature>
<accession>A0A8T2CC20</accession>
<evidence type="ECO:0000259" key="10">
    <source>
        <dbReference type="Pfam" id="PF14244"/>
    </source>
</evidence>
<dbReference type="CDD" id="cd09272">
    <property type="entry name" value="RNase_HI_RT_Ty1"/>
    <property type="match status" value="1"/>
</dbReference>
<feature type="region of interest" description="Disordered" evidence="8">
    <location>
        <begin position="1078"/>
        <end position="1114"/>
    </location>
</feature>
<sequence>MTVGAGISVTDSDLVVLGHRVLHGVPENVLVTPASGNALIDGAFIGVTSDQTGSHRVFSLGKLEDLRFMCVFRFKLWWMTQRMGTNGKEIPCETQFLIVEAKEGSDLGGGDQSSSYVVFLPILEGDFRAVLQGNDANELEICLESGDPTVDQFEGSHLVFVAAGSDPFDVITKAVKAVEQHLQTFSHRERKKMPDMLNWFGWCTWDAFYTNVTAKDVKQGLESLKAGGVTPKFVIIDDGWQSVGMDETSVEFNADNAANFANRLTHIKENHKFQKDGKEGHRVDDPALSLGHVITDIKSNNSLKYVYVWHAITGYWGGVKPGVSGMEHYESKVAYPVSSPGVMSNENCGCLESITKNGLGLVNPEKVFSFYNDLHSYLASVGIDGVKVDVQNILETLGAGHGGRVKLAKKYHQALEASISINFPDNGIISCMSHNTDGLYSAKKTAVIRASDDFWPRDPASHTIHIASVAYNTLFLGEFMQPDWDMFHSLHPMAEYHAAARAVGGCAIYVSDKPGQHDFNLLRKLVLRDGSILRAKLPGRPTSDCFFSDPVRDNKSLMKIWNLNEFTGLIGVFNCQGAGWCKNEKRYLIHDQEPGTISGYVRTNDVHYLHKVAAFEWTGDSIVYSHLRGELVYLPKDTSLPVTLKSREYEVFTVVPIKDRLATASDYHSWRRSMLMALNVRNKLGFINGTISKPPEDHRDFGAWSRCNDIVSTWLMNSVDKKIGQSLLFIATAQGIWNNLASRFKQDDAPRIFDIEQKLSKIEQGSMDVSTYYTTLLTLWEEHRNHVELPICTCGRCECDAASKWETLQQRSRVTKFLMGLNEGFDQTRRHILMLKPIPSIEEAFNIVTQDERQRNVKPLTRVDNVAFQNSTPMMSDGEQAYVAAYNTVRPNQKPICTHCGKVGHTIQKCYKVHGYPPGMTMANSGYQYKTNPQLLVQPRMPMMQTPRMQYPTQMQMLPYANSMQKANAVAHVYAETNAYPSEGYPQASMVNPYGNYGTYPMPHITHGGNNLNLQDFTPQQIEQMISQFQAQVQVPEPAVTSSNPSPLVTATVSEHGLMAETSTSETMPLIDEDSLVPTVSNNTNAASNNASSSSSSALPSTRIPNTTVTPDLGLNTVPIARSKRNTKAPSYLSEYHCSLVPSISTLPPTNSLPNTTPSCSSISTKTPISNTSSSSPKKTTPYPISSVISYDKYTPIFQSYILAYNTETEPKTFSQAMKSEKWTKAADEELHALELNKTWIVESLPPGKNVVGCKWVFTIKYNPDGTVERYKARLVAQGFTQQEGIDFLDTFSPVAKLTSVKLMLGLAAAKGWTLTQMDVSNAFLHGELDEEIFMSLPQGYTPPLNTELPPNPVCRLLKSLYGLKQASRQWYKRFSSVLLGANFIQSPADNTLFVKVNSGSFIAVLVYVDDIMIASNDDIAVETLKTLLRSEFKIKDLGPARFFLGLEISRSSKGISVCQRKYAQNLLEDAGLLGCKPSSIPMDPTLHLVKDMGTPLPNPTSYRELIGRLLYLTITRPDITYAVHQLSQFISAPSDIHLQAAHKVLRYIKANPGQGLMYSVDAELCLNGFSDADWAACKDTRRSITGFCIYLGTSLISWKSKKQAVASRSSTESEYRSMAQATCEIIWLQQLLKDLHVKVTCPAKLFCDNKSALHISMNPVFHERTKHIEIDCHTVRDQIKAVPVKEYSDGTKFAPVGLMEMFNSGGAIVSLRYDDDGTNFVVRLKLRGSGLVGVYSSVRRPRNVKVDSDDVEYRYEPESGLVTFTLGVPEKELYLWDVVIEL</sequence>
<dbReference type="InterPro" id="IPR008811">
    <property type="entry name" value="Glycosyl_hydrolases_36"/>
</dbReference>
<protein>
    <recommendedName>
        <fullName evidence="2">galactinol--sucrose galactosyltransferase</fullName>
        <ecNumber evidence="2">2.4.1.82</ecNumber>
    </recommendedName>
</protein>
<comment type="catalytic activity">
    <reaction evidence="7">
        <text>alpha-D-galactosyl-(1-&gt;3)-1D-myo-inositol + sucrose = raffinose + myo-inositol</text>
        <dbReference type="Rhea" id="RHEA:20161"/>
        <dbReference type="ChEBI" id="CHEBI:16634"/>
        <dbReference type="ChEBI" id="CHEBI:17268"/>
        <dbReference type="ChEBI" id="CHEBI:17505"/>
        <dbReference type="ChEBI" id="CHEBI:17992"/>
        <dbReference type="EC" id="2.4.1.82"/>
    </reaction>
</comment>
<feature type="domain" description="Reverse transcriptase Ty1/copia-type" evidence="9">
    <location>
        <begin position="1237"/>
        <end position="1483"/>
    </location>
</feature>
<evidence type="ECO:0000256" key="4">
    <source>
        <dbReference type="ARBA" id="ARBA00022679"/>
    </source>
</evidence>
<keyword evidence="5" id="KW-0119">Carbohydrate metabolism</keyword>
<dbReference type="EC" id="2.4.1.82" evidence="2"/>
<comment type="function">
    <text evidence="6">Transglycosidase operating by a ping-pong reaction mechanism. Involved in the synthesis of raffinose, a major soluble carbohydrate in seeds, roots and tubers.</text>
</comment>
<name>A0A8T2CC20_9BRAS</name>
<feature type="region of interest" description="Disordered" evidence="8">
    <location>
        <begin position="1147"/>
        <end position="1182"/>
    </location>
</feature>
<dbReference type="Proteomes" id="UP000694240">
    <property type="component" value="Chromosome 6"/>
</dbReference>
<dbReference type="FunFam" id="3.20.20.70:FF:000129">
    <property type="entry name" value="Probable galactinol--sucrose galactosyltransferase 1"/>
    <property type="match status" value="1"/>
</dbReference>
<feature type="compositionally biased region" description="Low complexity" evidence="8">
    <location>
        <begin position="1081"/>
        <end position="1098"/>
    </location>
</feature>
<evidence type="ECO:0000256" key="6">
    <source>
        <dbReference type="ARBA" id="ARBA00025404"/>
    </source>
</evidence>
<evidence type="ECO:0000259" key="9">
    <source>
        <dbReference type="Pfam" id="PF07727"/>
    </source>
</evidence>
<keyword evidence="3" id="KW-0328">Glycosyltransferase</keyword>
<feature type="domain" description="Retrotransposon Copia-like N-terminal" evidence="10">
    <location>
        <begin position="664"/>
        <end position="695"/>
    </location>
</feature>
<gene>
    <name evidence="11" type="ORF">ISN45_Aa01g039960</name>
</gene>
<evidence type="ECO:0000256" key="8">
    <source>
        <dbReference type="SAM" id="MobiDB-lite"/>
    </source>
</evidence>
<keyword evidence="4" id="KW-0808">Transferase</keyword>
<evidence type="ECO:0000256" key="1">
    <source>
        <dbReference type="ARBA" id="ARBA00007240"/>
    </source>
</evidence>
<dbReference type="Pfam" id="PF07727">
    <property type="entry name" value="RVT_2"/>
    <property type="match status" value="1"/>
</dbReference>
<evidence type="ECO:0000313" key="11">
    <source>
        <dbReference type="EMBL" id="KAG7595293.1"/>
    </source>
</evidence>
<dbReference type="PANTHER" id="PTHR31268:SF29">
    <property type="entry name" value="GALACTINOL--SUCROSE GALACTOSYLTRANSFERASE 1-RELATED"/>
    <property type="match status" value="1"/>
</dbReference>
<proteinExistence type="inferred from homology"/>
<evidence type="ECO:0000256" key="7">
    <source>
        <dbReference type="ARBA" id="ARBA00049426"/>
    </source>
</evidence>
<organism evidence="11 12">
    <name type="scientific">Arabidopsis thaliana x Arabidopsis arenosa</name>
    <dbReference type="NCBI Taxonomy" id="1240361"/>
    <lineage>
        <taxon>Eukaryota</taxon>
        <taxon>Viridiplantae</taxon>
        <taxon>Streptophyta</taxon>
        <taxon>Embryophyta</taxon>
        <taxon>Tracheophyta</taxon>
        <taxon>Spermatophyta</taxon>
        <taxon>Magnoliopsida</taxon>
        <taxon>eudicotyledons</taxon>
        <taxon>Gunneridae</taxon>
        <taxon>Pentapetalae</taxon>
        <taxon>rosids</taxon>
        <taxon>malvids</taxon>
        <taxon>Brassicales</taxon>
        <taxon>Brassicaceae</taxon>
        <taxon>Camelineae</taxon>
        <taxon>Arabidopsis</taxon>
    </lineage>
</organism>
<dbReference type="EMBL" id="JAEFBK010000006">
    <property type="protein sequence ID" value="KAG7595293.1"/>
    <property type="molecule type" value="Genomic_DNA"/>
</dbReference>
<dbReference type="Pfam" id="PF05691">
    <property type="entry name" value="Raffinose_syn"/>
    <property type="match status" value="2"/>
</dbReference>
<dbReference type="PANTHER" id="PTHR31268">
    <property type="match status" value="1"/>
</dbReference>
<evidence type="ECO:0000313" key="12">
    <source>
        <dbReference type="Proteomes" id="UP000694240"/>
    </source>
</evidence>
<evidence type="ECO:0000256" key="5">
    <source>
        <dbReference type="ARBA" id="ARBA00023277"/>
    </source>
</evidence>
<dbReference type="InterPro" id="IPR013103">
    <property type="entry name" value="RVT_2"/>
</dbReference>
<keyword evidence="12" id="KW-1185">Reference proteome</keyword>
<comment type="similarity">
    <text evidence="1">Belongs to the glycosyl hydrolases 36 family.</text>
</comment>
<dbReference type="GO" id="GO:0047274">
    <property type="term" value="F:galactinol-sucrose galactosyltransferase activity"/>
    <property type="evidence" value="ECO:0007669"/>
    <property type="project" value="UniProtKB-EC"/>
</dbReference>
<dbReference type="Pfam" id="PF14244">
    <property type="entry name" value="Retrotran_gag_3"/>
    <property type="match status" value="1"/>
</dbReference>
<comment type="caution">
    <text evidence="11">The sequence shown here is derived from an EMBL/GenBank/DDBJ whole genome shotgun (WGS) entry which is preliminary data.</text>
</comment>